<organism evidence="2 3">
    <name type="scientific">Planoprotostelium fungivorum</name>
    <dbReference type="NCBI Taxonomy" id="1890364"/>
    <lineage>
        <taxon>Eukaryota</taxon>
        <taxon>Amoebozoa</taxon>
        <taxon>Evosea</taxon>
        <taxon>Variosea</taxon>
        <taxon>Cavosteliida</taxon>
        <taxon>Cavosteliaceae</taxon>
        <taxon>Planoprotostelium</taxon>
    </lineage>
</organism>
<gene>
    <name evidence="2" type="ORF">PROFUN_15129</name>
</gene>
<accession>A0A2P6MZV6</accession>
<dbReference type="AlphaFoldDB" id="A0A2P6MZV6"/>
<feature type="transmembrane region" description="Helical" evidence="1">
    <location>
        <begin position="22"/>
        <end position="42"/>
    </location>
</feature>
<protein>
    <submittedName>
        <fullName evidence="2">Uncharacterized protein</fullName>
    </submittedName>
</protein>
<keyword evidence="1" id="KW-0812">Transmembrane</keyword>
<keyword evidence="1" id="KW-1133">Transmembrane helix</keyword>
<evidence type="ECO:0000256" key="1">
    <source>
        <dbReference type="SAM" id="Phobius"/>
    </source>
</evidence>
<evidence type="ECO:0000313" key="3">
    <source>
        <dbReference type="Proteomes" id="UP000241769"/>
    </source>
</evidence>
<evidence type="ECO:0000313" key="2">
    <source>
        <dbReference type="EMBL" id="PRP77235.1"/>
    </source>
</evidence>
<comment type="caution">
    <text evidence="2">The sequence shown here is derived from an EMBL/GenBank/DDBJ whole genome shotgun (WGS) entry which is preliminary data.</text>
</comment>
<reference evidence="2 3" key="1">
    <citation type="journal article" date="2018" name="Genome Biol. Evol.">
        <title>Multiple Roots of Fruiting Body Formation in Amoebozoa.</title>
        <authorList>
            <person name="Hillmann F."/>
            <person name="Forbes G."/>
            <person name="Novohradska S."/>
            <person name="Ferling I."/>
            <person name="Riege K."/>
            <person name="Groth M."/>
            <person name="Westermann M."/>
            <person name="Marz M."/>
            <person name="Spaller T."/>
            <person name="Winckler T."/>
            <person name="Schaap P."/>
            <person name="Glockner G."/>
        </authorList>
    </citation>
    <scope>NUCLEOTIDE SEQUENCE [LARGE SCALE GENOMIC DNA]</scope>
    <source>
        <strain evidence="2 3">Jena</strain>
    </source>
</reference>
<proteinExistence type="predicted"/>
<dbReference type="EMBL" id="MDYQ01000273">
    <property type="protein sequence ID" value="PRP77235.1"/>
    <property type="molecule type" value="Genomic_DNA"/>
</dbReference>
<name>A0A2P6MZV6_9EUKA</name>
<feature type="non-terminal residue" evidence="2">
    <location>
        <position position="1"/>
    </location>
</feature>
<sequence length="52" mass="6053">RALCGRSTHAIFHTHVQVLREIVEVLLSYVVVKSLVYMWNLFMEGSYSSRLL</sequence>
<keyword evidence="3" id="KW-1185">Reference proteome</keyword>
<dbReference type="Proteomes" id="UP000241769">
    <property type="component" value="Unassembled WGS sequence"/>
</dbReference>
<dbReference type="InParanoid" id="A0A2P6MZV6"/>
<keyword evidence="1" id="KW-0472">Membrane</keyword>